<dbReference type="PROSITE" id="PS51257">
    <property type="entry name" value="PROKAR_LIPOPROTEIN"/>
    <property type="match status" value="1"/>
</dbReference>
<gene>
    <name evidence="4" type="ORF">GJ688_01110</name>
</gene>
<evidence type="ECO:0000256" key="2">
    <source>
        <dbReference type="SAM" id="SignalP"/>
    </source>
</evidence>
<dbReference type="SMART" id="SM00062">
    <property type="entry name" value="PBPb"/>
    <property type="match status" value="1"/>
</dbReference>
<accession>A0A6I3SB05</accession>
<comment type="similarity">
    <text evidence="1">Belongs to the bacterial solute-binding protein SsuA/TauA family.</text>
</comment>
<dbReference type="EMBL" id="WNKU01000001">
    <property type="protein sequence ID" value="MTV47577.1"/>
    <property type="molecule type" value="Genomic_DNA"/>
</dbReference>
<comment type="caution">
    <text evidence="4">The sequence shown here is derived from an EMBL/GenBank/DDBJ whole genome shotgun (WGS) entry which is preliminary data.</text>
</comment>
<sequence>MFKSNQFSRTLLIAGMTALLAVQAVSLTGCGTKTDPASPAKTEISGPVKLGVLPIEDNLPFYVAEQEGMFKNKNMDVTLVPFASAQERDAALQAGQIDGEVADLVAVGLLQKSGTPVKVAAVGLGVTPQEGRFALLASPKSGINSLADLKNVPVAVSENSIIEFVDDQLLSDAGFHADEMKKTAIPKMPIRLQMLLSDQVKAAILPDPLAFLAEKQGAKLIADDTKKNISQTVLLFRQDSVEKKGEALKKVVQVYGEAGEAMTKEPNKYRSLVVEKANIPKEIQGSYALPTFSKPVPPTKEEVASVINWMVSKKLLDKAYTYEELVDTTLAP</sequence>
<keyword evidence="5" id="KW-1185">Reference proteome</keyword>
<feature type="chain" id="PRO_5026292463" evidence="2">
    <location>
        <begin position="25"/>
        <end position="332"/>
    </location>
</feature>
<dbReference type="InterPro" id="IPR001638">
    <property type="entry name" value="Solute-binding_3/MltF_N"/>
</dbReference>
<evidence type="ECO:0000313" key="5">
    <source>
        <dbReference type="Proteomes" id="UP000430670"/>
    </source>
</evidence>
<organism evidence="4 5">
    <name type="scientific">Heliobacterium mobile</name>
    <name type="common">Heliobacillus mobilis</name>
    <dbReference type="NCBI Taxonomy" id="28064"/>
    <lineage>
        <taxon>Bacteria</taxon>
        <taxon>Bacillati</taxon>
        <taxon>Bacillota</taxon>
        <taxon>Clostridia</taxon>
        <taxon>Eubacteriales</taxon>
        <taxon>Heliobacteriaceae</taxon>
        <taxon>Heliobacterium</taxon>
    </lineage>
</organism>
<dbReference type="PANTHER" id="PTHR30024">
    <property type="entry name" value="ALIPHATIC SULFONATES-BINDING PROTEIN-RELATED"/>
    <property type="match status" value="1"/>
</dbReference>
<dbReference type="InterPro" id="IPR015168">
    <property type="entry name" value="SsuA/THI5"/>
</dbReference>
<evidence type="ECO:0000313" key="4">
    <source>
        <dbReference type="EMBL" id="MTV47577.1"/>
    </source>
</evidence>
<keyword evidence="2" id="KW-0732">Signal</keyword>
<dbReference type="Gene3D" id="3.40.190.10">
    <property type="entry name" value="Periplasmic binding protein-like II"/>
    <property type="match status" value="2"/>
</dbReference>
<dbReference type="OrthoDB" id="9815602at2"/>
<reference evidence="4 5" key="1">
    <citation type="submission" date="2019-11" db="EMBL/GenBank/DDBJ databases">
        <title>Whole-genome sequence of a the green, strictly anaerobic photosynthetic bacterium Heliobacillus mobilis DSM 6151.</title>
        <authorList>
            <person name="Kyndt J.A."/>
            <person name="Meyer T.E."/>
        </authorList>
    </citation>
    <scope>NUCLEOTIDE SEQUENCE [LARGE SCALE GENOMIC DNA]</scope>
    <source>
        <strain evidence="4 5">DSM 6151</strain>
    </source>
</reference>
<feature type="domain" description="Solute-binding protein family 3/N-terminal" evidence="3">
    <location>
        <begin position="49"/>
        <end position="266"/>
    </location>
</feature>
<feature type="signal peptide" evidence="2">
    <location>
        <begin position="1"/>
        <end position="24"/>
    </location>
</feature>
<dbReference type="Proteomes" id="UP000430670">
    <property type="component" value="Unassembled WGS sequence"/>
</dbReference>
<protein>
    <submittedName>
        <fullName evidence="4">Metal ABC transporter substrate-binding protein</fullName>
    </submittedName>
</protein>
<name>A0A6I3SB05_HELMO</name>
<evidence type="ECO:0000256" key="1">
    <source>
        <dbReference type="ARBA" id="ARBA00010742"/>
    </source>
</evidence>
<dbReference type="SUPFAM" id="SSF53850">
    <property type="entry name" value="Periplasmic binding protein-like II"/>
    <property type="match status" value="1"/>
</dbReference>
<evidence type="ECO:0000259" key="3">
    <source>
        <dbReference type="SMART" id="SM00062"/>
    </source>
</evidence>
<dbReference type="AlphaFoldDB" id="A0A6I3SB05"/>
<proteinExistence type="inferred from homology"/>
<dbReference type="Pfam" id="PF09084">
    <property type="entry name" value="NMT1"/>
    <property type="match status" value="1"/>
</dbReference>